<dbReference type="PANTHER" id="PTHR40077:SF2">
    <property type="entry name" value="MEMBRANE PROTEIN"/>
    <property type="match status" value="1"/>
</dbReference>
<dbReference type="Proteomes" id="UP000224130">
    <property type="component" value="Unassembled WGS sequence"/>
</dbReference>
<sequence length="136" mass="14989">MSTEQPSAPTVTSEQAATAIRKARGSLSRYRVMALITGVTLLVFCVEMLIKYGVGALTDVDGVMVYLAWIPFAHGWIYVLYLITVLDLWAKMRWGYGRLTAMVFAGVVPVMSFVLEKKIHAEADVKLAALAERYGA</sequence>
<evidence type="ECO:0000313" key="8">
    <source>
        <dbReference type="EMBL" id="PFG42284.1"/>
    </source>
</evidence>
<evidence type="ECO:0000256" key="6">
    <source>
        <dbReference type="SAM" id="Phobius"/>
    </source>
</evidence>
<proteinExistence type="predicted"/>
<comment type="subcellular location">
    <subcellularLocation>
        <location evidence="1">Cell membrane</location>
        <topology evidence="1">Multi-pass membrane protein</topology>
    </subcellularLocation>
</comment>
<dbReference type="InterPro" id="IPR023845">
    <property type="entry name" value="DUF3817_TM"/>
</dbReference>
<comment type="caution">
    <text evidence="8">The sequence shown here is derived from an EMBL/GenBank/DDBJ whole genome shotgun (WGS) entry which is preliminary data.</text>
</comment>
<keyword evidence="4 6" id="KW-1133">Transmembrane helix</keyword>
<reference evidence="8 9" key="1">
    <citation type="submission" date="2017-10" db="EMBL/GenBank/DDBJ databases">
        <title>Sequencing the genomes of 1000 actinobacteria strains.</title>
        <authorList>
            <person name="Klenk H.-P."/>
        </authorList>
    </citation>
    <scope>NUCLEOTIDE SEQUENCE [LARGE SCALE GENOMIC DNA]</scope>
    <source>
        <strain evidence="8 9">DSM 21863</strain>
    </source>
</reference>
<evidence type="ECO:0000259" key="7">
    <source>
        <dbReference type="Pfam" id="PF12823"/>
    </source>
</evidence>
<feature type="transmembrane region" description="Helical" evidence="6">
    <location>
        <begin position="32"/>
        <end position="54"/>
    </location>
</feature>
<evidence type="ECO:0000256" key="1">
    <source>
        <dbReference type="ARBA" id="ARBA00004651"/>
    </source>
</evidence>
<keyword evidence="3 6" id="KW-0812">Transmembrane</keyword>
<evidence type="ECO:0000313" key="9">
    <source>
        <dbReference type="Proteomes" id="UP000224130"/>
    </source>
</evidence>
<feature type="transmembrane region" description="Helical" evidence="6">
    <location>
        <begin position="66"/>
        <end position="89"/>
    </location>
</feature>
<evidence type="ECO:0000256" key="4">
    <source>
        <dbReference type="ARBA" id="ARBA00022989"/>
    </source>
</evidence>
<dbReference type="Pfam" id="PF12823">
    <property type="entry name" value="DUF3817"/>
    <property type="match status" value="1"/>
</dbReference>
<dbReference type="PANTHER" id="PTHR40077">
    <property type="entry name" value="MEMBRANE PROTEIN-RELATED"/>
    <property type="match status" value="1"/>
</dbReference>
<dbReference type="EMBL" id="PDJJ01000001">
    <property type="protein sequence ID" value="PFG42284.1"/>
    <property type="molecule type" value="Genomic_DNA"/>
</dbReference>
<evidence type="ECO:0000256" key="5">
    <source>
        <dbReference type="ARBA" id="ARBA00023136"/>
    </source>
</evidence>
<gene>
    <name evidence="8" type="ORF">ATJ88_0941</name>
</gene>
<evidence type="ECO:0000256" key="2">
    <source>
        <dbReference type="ARBA" id="ARBA00022475"/>
    </source>
</evidence>
<feature type="transmembrane region" description="Helical" evidence="6">
    <location>
        <begin position="96"/>
        <end position="115"/>
    </location>
</feature>
<keyword evidence="5 6" id="KW-0472">Membrane</keyword>
<dbReference type="AlphaFoldDB" id="A0A2A9ETD7"/>
<evidence type="ECO:0000256" key="3">
    <source>
        <dbReference type="ARBA" id="ARBA00022692"/>
    </source>
</evidence>
<keyword evidence="9" id="KW-1185">Reference proteome</keyword>
<name>A0A2A9ETD7_9MICO</name>
<feature type="domain" description="DUF3817" evidence="7">
    <location>
        <begin position="27"/>
        <end position="120"/>
    </location>
</feature>
<keyword evidence="2" id="KW-1003">Cell membrane</keyword>
<protein>
    <submittedName>
        <fullName evidence="8">Integral membrane protein</fullName>
    </submittedName>
</protein>
<dbReference type="GO" id="GO:0005886">
    <property type="term" value="C:plasma membrane"/>
    <property type="evidence" value="ECO:0007669"/>
    <property type="project" value="UniProtKB-SubCell"/>
</dbReference>
<accession>A0A2A9ETD7</accession>
<dbReference type="NCBIfam" id="TIGR03954">
    <property type="entry name" value="integ_memb_HG"/>
    <property type="match status" value="1"/>
</dbReference>
<dbReference type="OrthoDB" id="9342687at2"/>
<dbReference type="RefSeq" id="WP_098462818.1">
    <property type="nucleotide sequence ID" value="NZ_PDJJ01000001.1"/>
</dbReference>
<organism evidence="8 9">
    <name type="scientific">Isoptericola jiangsuensis</name>
    <dbReference type="NCBI Taxonomy" id="548579"/>
    <lineage>
        <taxon>Bacteria</taxon>
        <taxon>Bacillati</taxon>
        <taxon>Actinomycetota</taxon>
        <taxon>Actinomycetes</taxon>
        <taxon>Micrococcales</taxon>
        <taxon>Promicromonosporaceae</taxon>
        <taxon>Isoptericola</taxon>
    </lineage>
</organism>